<reference evidence="1 2" key="1">
    <citation type="submission" date="2020-08" db="EMBL/GenBank/DDBJ databases">
        <title>Genomic Encyclopedia of Type Strains, Phase IV (KMG-IV): sequencing the most valuable type-strain genomes for metagenomic binning, comparative biology and taxonomic classification.</title>
        <authorList>
            <person name="Goeker M."/>
        </authorList>
    </citation>
    <scope>NUCLEOTIDE SEQUENCE [LARGE SCALE GENOMIC DNA]</scope>
    <source>
        <strain evidence="1 2">DSM 102235</strain>
    </source>
</reference>
<comment type="caution">
    <text evidence="1">The sequence shown here is derived from an EMBL/GenBank/DDBJ whole genome shotgun (WGS) entry which is preliminary data.</text>
</comment>
<organism evidence="1 2">
    <name type="scientific">Sagittula marina</name>
    <dbReference type="NCBI Taxonomy" id="943940"/>
    <lineage>
        <taxon>Bacteria</taxon>
        <taxon>Pseudomonadati</taxon>
        <taxon>Pseudomonadota</taxon>
        <taxon>Alphaproteobacteria</taxon>
        <taxon>Rhodobacterales</taxon>
        <taxon>Roseobacteraceae</taxon>
        <taxon>Sagittula</taxon>
    </lineage>
</organism>
<dbReference type="RefSeq" id="WP_183964003.1">
    <property type="nucleotide sequence ID" value="NZ_BAABBZ010000014.1"/>
</dbReference>
<dbReference type="SUPFAM" id="SSF52540">
    <property type="entry name" value="P-loop containing nucleoside triphosphate hydrolases"/>
    <property type="match status" value="1"/>
</dbReference>
<gene>
    <name evidence="1" type="ORF">GGQ68_001257</name>
</gene>
<dbReference type="Gene3D" id="3.40.50.300">
    <property type="entry name" value="P-loop containing nucleotide triphosphate hydrolases"/>
    <property type="match status" value="1"/>
</dbReference>
<protein>
    <recommendedName>
        <fullName evidence="3">AAA+ ATPase domain-containing protein</fullName>
    </recommendedName>
</protein>
<dbReference type="EMBL" id="JACIEJ010000002">
    <property type="protein sequence ID" value="MBB3984941.1"/>
    <property type="molecule type" value="Genomic_DNA"/>
</dbReference>
<evidence type="ECO:0008006" key="3">
    <source>
        <dbReference type="Google" id="ProtNLM"/>
    </source>
</evidence>
<name>A0A7W6DNS9_9RHOB</name>
<evidence type="ECO:0000313" key="1">
    <source>
        <dbReference type="EMBL" id="MBB3984941.1"/>
    </source>
</evidence>
<evidence type="ECO:0000313" key="2">
    <source>
        <dbReference type="Proteomes" id="UP000541426"/>
    </source>
</evidence>
<sequence length="1701" mass="191323">MASYTSTGPAGANTEISFAAVMAAHLIAEQTHPLMPNGAVPQKLSLQRRDGPDGFDDIVVEWRKGDTVGTVFIQSKRPIAISDNETFRGLARALAVCEHEGEWSAAIVATSITPHLEDIQVLLESARLSTDHKEFDRKWEKPGVLNDAKRTVLKGFSSAVNGLDHDAAWSAMRRLRVVEHDLALPSSRDRQAAIEILSKAVAEGADAEANFEAIRSKFLETAALSPTFDRTSLVLNIPSLAIRPQERYRTTIDKIRAESRRAVSSIKDQINGPSCSLTLLRPECWSKLKEDFEAHRNVQLRGEAGSGKSALLKRYAATYDGNVLVLNERRISGNIWAEVTANWGSPIAAKETIDTLALSGNCLLAIDGADRLLLDHRRSVVMDLLHAIAASPLRDRWSIITSGRDFGPQDVVLSAFAEAELELGQSTIVGALDDQDLIIIGNAFPNVRSLIGRSDLANWNKNPFMLGQLLASSEFPSVLTEIELADAWATRGAAATPPNYRRDSAVAQIGASRIASPAVIPGSADIDAEGVATLITEGSAQRQSLGNGIVLTHDVLEDWALAREMERNWQTLPELLKAAGEPLWWQRAVRLVGQIKLERGQLTEWQTLFTALEADEDLDPAWAKLVLAAPLHSEKSAELLEQLTARLLDEEGKMLGALIEAVRTFETRINQNILTSPRLADLTQAERFYTASFFKVPVLISWLAFLRWSLPHWSSWPDRHIPALVQLAEIWTNHYERMSNWVSKRIAGHINNWLISVEDYEHSENERGYRSERAPPFALDFRYDRWRELERDLQKVLSMCTPSAPEIVEAYLARITTEKRLRGARARLLEYPRQIPSQLPVAWTEMMAAALLPRERQRREGLLGPSSCFDSITSFHDAGIRDEFRFTDSSPHQLGWDQLFAKDANVALTMMHRLEMRAAVFWRNREVRHEGRRPRALVLVLGDQELKLWGDETVYRWSRAILGPHSLGSAYLALDNWLQEQLEDKASLAELLPRILQNNGLVATTSPIINAVAHRQNDRPSISAIAPLLAAPRLWGYDIRRHMDDRSPTHRIRGIGSGQHHLEATEEIWERYNNRGPFHHQLLLPFHLMADQEAQAFLQERRIRWTLDDLADFDHELMNEAWRDETQTRLERYLSDSDPQSVKFEESDDKNQILVRLEPPKENAAELEAQSIEQARTNSLSELATWAERSLEAGEVEGRFELSDAIKLLNEQATDKDMVATDFSGRMIQAASAGVAAVLAKFGPSELVETHVSWAQERLLVAVSRDRTPDELQFLVPQSVMSFDPQTIAAGGVAALVTRGFSNDLDEAVAELATHQLHAVGSATLRGFEWAQRPELAWRCLVAAFDTCVFDSGFDWEADRKKRRAERMNLKRHRNAVKFATGRGPIRGPILPPKPFRTRWVRSKKLYPPVVRVKLRASRHFDWGKMKTLIEAVPYTALTAEKQRYLFEYFEGLTEWARSIRNEDERPGGYGNAFPYELVSTLAKETGRLAAISGDGQAWRTLTDLEQRQYKGDLIGSYLDAVTHELIVSNRSPDDRFWKAWQPAADWVMSNLVPRVQNDQWQNIDNALRAAGFVGPYMTPVPPDWPYLEMLLPRIDSWVDATKQHASAAHAVLAICERMSADQLEEWFVPWLKAYAKEHKTNASFWMYAGFSDKAAGLLATLEDRSHAIRAQIRKTLSIMADAGSLSAREVLPLFTSNRPS</sequence>
<proteinExistence type="predicted"/>
<keyword evidence="2" id="KW-1185">Reference proteome</keyword>
<dbReference type="Proteomes" id="UP000541426">
    <property type="component" value="Unassembled WGS sequence"/>
</dbReference>
<accession>A0A7W6DNS9</accession>
<dbReference type="InterPro" id="IPR027417">
    <property type="entry name" value="P-loop_NTPase"/>
</dbReference>